<evidence type="ECO:0000256" key="1">
    <source>
        <dbReference type="ARBA" id="ARBA00010466"/>
    </source>
</evidence>
<dbReference type="InterPro" id="IPR013324">
    <property type="entry name" value="RNA_pol_sigma_r3/r4-like"/>
</dbReference>
<reference evidence="6 7" key="1">
    <citation type="submission" date="2010-08" db="EMBL/GenBank/DDBJ databases">
        <authorList>
            <person name="Weinstock G."/>
            <person name="Sodergren E."/>
            <person name="Clifton S."/>
            <person name="Fulton L."/>
            <person name="Fulton B."/>
            <person name="Courtney L."/>
            <person name="Fronick C."/>
            <person name="Harrison M."/>
            <person name="Strong C."/>
            <person name="Farmer C."/>
            <person name="Delahaunty K."/>
            <person name="Markovic C."/>
            <person name="Hall O."/>
            <person name="Minx P."/>
            <person name="Tomlinson C."/>
            <person name="Mitreva M."/>
            <person name="Hou S."/>
            <person name="Chen J."/>
            <person name="Wollam A."/>
            <person name="Pepin K.H."/>
            <person name="Johnson M."/>
            <person name="Bhonagiri V."/>
            <person name="Zhang X."/>
            <person name="Suruliraj S."/>
            <person name="Warren W."/>
            <person name="Chinwalla A."/>
            <person name="Mardis E.R."/>
            <person name="Wilson R.K."/>
        </authorList>
    </citation>
    <scope>NUCLEOTIDE SEQUENCE [LARGE SCALE GENOMIC DNA]</scope>
    <source>
        <strain evidence="6 7">F0359</strain>
    </source>
</reference>
<accession>E2ZCK8</accession>
<dbReference type="RefSeq" id="WP_006942011.1">
    <property type="nucleotide sequence ID" value="NZ_GL538208.1"/>
</dbReference>
<dbReference type="GO" id="GO:0030246">
    <property type="term" value="F:carbohydrate binding"/>
    <property type="evidence" value="ECO:0007669"/>
    <property type="project" value="InterPro"/>
</dbReference>
<evidence type="ECO:0000313" key="6">
    <source>
        <dbReference type="EMBL" id="EFQ03779.1"/>
    </source>
</evidence>
<dbReference type="PANTHER" id="PTHR34294">
    <property type="entry name" value="TRANSCRIPTIONAL REGULATOR-RELATED"/>
    <property type="match status" value="1"/>
</dbReference>
<organism evidence="6 7">
    <name type="scientific">Megasphaera micronuciformis F0359</name>
    <dbReference type="NCBI Taxonomy" id="706434"/>
    <lineage>
        <taxon>Bacteria</taxon>
        <taxon>Bacillati</taxon>
        <taxon>Bacillota</taxon>
        <taxon>Negativicutes</taxon>
        <taxon>Veillonellales</taxon>
        <taxon>Veillonellaceae</taxon>
        <taxon>Megasphaera</taxon>
    </lineage>
</organism>
<gene>
    <name evidence="6" type="ORF">HMPREF9429_00960</name>
</gene>
<dbReference type="PANTHER" id="PTHR34294:SF1">
    <property type="entry name" value="TRANSCRIPTIONAL REGULATOR LSRR"/>
    <property type="match status" value="1"/>
</dbReference>
<dbReference type="AlphaFoldDB" id="E2ZCK8"/>
<dbReference type="Pfam" id="PF04198">
    <property type="entry name" value="Sugar-bind"/>
    <property type="match status" value="1"/>
</dbReference>
<proteinExistence type="inferred from homology"/>
<comment type="similarity">
    <text evidence="1">Belongs to the SorC transcriptional regulatory family.</text>
</comment>
<dbReference type="HOGENOM" id="CLU_054506_1_1_9"/>
<dbReference type="InterPro" id="IPR007324">
    <property type="entry name" value="Sugar-bd_dom_put"/>
</dbReference>
<keyword evidence="7" id="KW-1185">Reference proteome</keyword>
<dbReference type="SUPFAM" id="SSF100950">
    <property type="entry name" value="NagB/RpiA/CoA transferase-like"/>
    <property type="match status" value="1"/>
</dbReference>
<protein>
    <submittedName>
        <fullName evidence="6">Putative sugar-binding domain protein</fullName>
    </submittedName>
</protein>
<dbReference type="InterPro" id="IPR037171">
    <property type="entry name" value="NagB/RpiA_transferase-like"/>
</dbReference>
<feature type="domain" description="Sugar-binding" evidence="5">
    <location>
        <begin position="83"/>
        <end position="337"/>
    </location>
</feature>
<keyword evidence="2" id="KW-0805">Transcription regulation</keyword>
<evidence type="ECO:0000256" key="2">
    <source>
        <dbReference type="ARBA" id="ARBA00023015"/>
    </source>
</evidence>
<dbReference type="EMBL" id="AECS01000037">
    <property type="protein sequence ID" value="EFQ03779.1"/>
    <property type="molecule type" value="Genomic_DNA"/>
</dbReference>
<comment type="caution">
    <text evidence="6">The sequence shown here is derived from an EMBL/GenBank/DDBJ whole genome shotgun (WGS) entry which is preliminary data.</text>
</comment>
<evidence type="ECO:0000259" key="5">
    <source>
        <dbReference type="Pfam" id="PF04198"/>
    </source>
</evidence>
<dbReference type="STRING" id="706434.HMPREF9429_00960"/>
<dbReference type="GO" id="GO:0003677">
    <property type="term" value="F:DNA binding"/>
    <property type="evidence" value="ECO:0007669"/>
    <property type="project" value="UniProtKB-KW"/>
</dbReference>
<dbReference type="Gene3D" id="3.40.50.1360">
    <property type="match status" value="1"/>
</dbReference>
<evidence type="ECO:0000256" key="4">
    <source>
        <dbReference type="ARBA" id="ARBA00023163"/>
    </source>
</evidence>
<dbReference type="Proteomes" id="UP000003195">
    <property type="component" value="Unassembled WGS sequence"/>
</dbReference>
<name>E2ZCK8_9FIRM</name>
<dbReference type="SUPFAM" id="SSF88659">
    <property type="entry name" value="Sigma3 and sigma4 domains of RNA polymerase sigma factors"/>
    <property type="match status" value="1"/>
</dbReference>
<dbReference type="InterPro" id="IPR051054">
    <property type="entry name" value="SorC_transcr_regulators"/>
</dbReference>
<evidence type="ECO:0000313" key="7">
    <source>
        <dbReference type="Proteomes" id="UP000003195"/>
    </source>
</evidence>
<evidence type="ECO:0000256" key="3">
    <source>
        <dbReference type="ARBA" id="ARBA00023125"/>
    </source>
</evidence>
<keyword evidence="4" id="KW-0804">Transcription</keyword>
<keyword evidence="3" id="KW-0238">DNA-binding</keyword>
<dbReference type="Gene3D" id="1.10.10.60">
    <property type="entry name" value="Homeodomain-like"/>
    <property type="match status" value="1"/>
</dbReference>
<dbReference type="eggNOG" id="COG2390">
    <property type="taxonomic scope" value="Bacteria"/>
</dbReference>
<sequence>MKKLYIRSRVHDERGEGMRKIVDDMRLLVKCCSLYYRDNLGQEEICEILGVSRPTVSRLLKLGREKGIVKIEVLDPFAPEFGETERRLEEKFGFREVIVVEDRPSRSESEHIRPLLGTTTLAYLDRILKDGDMVGVTLGLTLYNIVHADYTVDKAVQCCFVPVLGGVGETYAELHANRLAEEFARKFRSDFLPFYAPALFSDAGVLQGFKKEPSVRKVFSLFERLDVVLFSIGVPQGDYSTVLRMKYIDEKILKDFSEQGAVGDIGLQYFDINGSPRAFVSHNERVAGMTLADLRKVPRRIAVVAGEDKVKAVVGAVRGGYINTLITDASCARALVNFNEEL</sequence>